<dbReference type="EMBL" id="BRXW01000108">
    <property type="protein sequence ID" value="GMI07079.1"/>
    <property type="molecule type" value="Genomic_DNA"/>
</dbReference>
<evidence type="ECO:0000313" key="4">
    <source>
        <dbReference type="Proteomes" id="UP001165122"/>
    </source>
</evidence>
<gene>
    <name evidence="3" type="ORF">TrLO_g3418</name>
</gene>
<feature type="compositionally biased region" description="Pro residues" evidence="2">
    <location>
        <begin position="31"/>
        <end position="45"/>
    </location>
</feature>
<feature type="region of interest" description="Disordered" evidence="2">
    <location>
        <begin position="1"/>
        <end position="50"/>
    </location>
</feature>
<keyword evidence="4" id="KW-1185">Reference proteome</keyword>
<organism evidence="3 4">
    <name type="scientific">Triparma laevis f. longispina</name>
    <dbReference type="NCBI Taxonomy" id="1714387"/>
    <lineage>
        <taxon>Eukaryota</taxon>
        <taxon>Sar</taxon>
        <taxon>Stramenopiles</taxon>
        <taxon>Ochrophyta</taxon>
        <taxon>Bolidophyceae</taxon>
        <taxon>Parmales</taxon>
        <taxon>Triparmaceae</taxon>
        <taxon>Triparma</taxon>
    </lineage>
</organism>
<reference evidence="4" key="1">
    <citation type="journal article" date="2023" name="Commun. Biol.">
        <title>Genome analysis of Parmales, the sister group of diatoms, reveals the evolutionary specialization of diatoms from phago-mixotrophs to photoautotrophs.</title>
        <authorList>
            <person name="Ban H."/>
            <person name="Sato S."/>
            <person name="Yoshikawa S."/>
            <person name="Yamada K."/>
            <person name="Nakamura Y."/>
            <person name="Ichinomiya M."/>
            <person name="Sato N."/>
            <person name="Blanc-Mathieu R."/>
            <person name="Endo H."/>
            <person name="Kuwata A."/>
            <person name="Ogata H."/>
        </authorList>
    </citation>
    <scope>NUCLEOTIDE SEQUENCE [LARGE SCALE GENOMIC DNA]</scope>
    <source>
        <strain evidence="4">NIES 3700</strain>
    </source>
</reference>
<evidence type="ECO:0000256" key="2">
    <source>
        <dbReference type="SAM" id="MobiDB-lite"/>
    </source>
</evidence>
<dbReference type="OrthoDB" id="201276at2759"/>
<dbReference type="Pfam" id="PF13704">
    <property type="entry name" value="Glyco_tranf_2_4"/>
    <property type="match status" value="1"/>
</dbReference>
<feature type="coiled-coil region" evidence="1">
    <location>
        <begin position="615"/>
        <end position="642"/>
    </location>
</feature>
<sequence length="646" mass="74979">MSFASAMSSMSSAGPPKKKKKRKRDDTPTTTLPPPPPPTTSPSSPPVVKIYGERNTGTRYLHLLLLQNLQITPTDDLLHWKHGYPSPTHLPKKSIPTSLTILLLRPLNSWLHSTFSRPYHMPPLPSYTKFVETPITGNLNDPNWTPPDHPIFKDSRESGLVPLKLYQEKYEAYLSYFKSNRCVMVNLEYLQNNPSELLNVISSKFGINKRSDFFKPVEKHTKTKKDFKPQGFDEGEKERHPMLLEYKNLEDDINKLTYLINIPEMNLEKKVNNVSVKSLVKSDVFEDIFSFDDCYKSSTFPKLPINNSDIILLSKSKNEEILMPSFIEHYKKLGITTLILLDNNSDDKTIDIARQKCGEDTNKRIKFFVFKSEGGILEWEGKWFERLSLEYLVGRWCCVADVDELFHYYDCENFPLPELIKVLKSKNQAVINSYLLDVYPDSKLINSSVSDHVYYDNALQNVEGYSPPGFAMKDGFYSNHTELLSCFNRGMVRSRLKLADRDFVYSEKVSFFKFNKNMRIFPGHHRISSKEKTVSYAADKDLNVNEKFYDYNNYIQGVVIHRCFVTLSHRTRYLPESEYKKKVEGVLKGGEVKVFEKGISRRWEGSLGLPYLGGRERQKIIFEEIRKEVEEKEEKTTERTRERVVF</sequence>
<evidence type="ECO:0000313" key="3">
    <source>
        <dbReference type="EMBL" id="GMI07079.1"/>
    </source>
</evidence>
<dbReference type="InterPro" id="IPR027417">
    <property type="entry name" value="P-loop_NTPase"/>
</dbReference>
<proteinExistence type="predicted"/>
<name>A0A9W7CM06_9STRA</name>
<dbReference type="AlphaFoldDB" id="A0A9W7CM06"/>
<dbReference type="SUPFAM" id="SSF52540">
    <property type="entry name" value="P-loop containing nucleoside triphosphate hydrolases"/>
    <property type="match status" value="1"/>
</dbReference>
<dbReference type="Proteomes" id="UP001165122">
    <property type="component" value="Unassembled WGS sequence"/>
</dbReference>
<comment type="caution">
    <text evidence="3">The sequence shown here is derived from an EMBL/GenBank/DDBJ whole genome shotgun (WGS) entry which is preliminary data.</text>
</comment>
<dbReference type="SUPFAM" id="SSF53448">
    <property type="entry name" value="Nucleotide-diphospho-sugar transferases"/>
    <property type="match status" value="1"/>
</dbReference>
<accession>A0A9W7CM06</accession>
<feature type="compositionally biased region" description="Low complexity" evidence="2">
    <location>
        <begin position="1"/>
        <end position="15"/>
    </location>
</feature>
<evidence type="ECO:0000256" key="1">
    <source>
        <dbReference type="SAM" id="Coils"/>
    </source>
</evidence>
<dbReference type="InterPro" id="IPR029044">
    <property type="entry name" value="Nucleotide-diphossugar_trans"/>
</dbReference>
<keyword evidence="1" id="KW-0175">Coiled coil</keyword>
<evidence type="ECO:0008006" key="5">
    <source>
        <dbReference type="Google" id="ProtNLM"/>
    </source>
</evidence>
<protein>
    <recommendedName>
        <fullName evidence="5">Glycosyltransferase family 92 protein</fullName>
    </recommendedName>
</protein>